<evidence type="ECO:0000313" key="3">
    <source>
        <dbReference type="Proteomes" id="UP000641454"/>
    </source>
</evidence>
<keyword evidence="1" id="KW-0472">Membrane</keyword>
<keyword evidence="1" id="KW-1133">Transmembrane helix</keyword>
<gene>
    <name evidence="2" type="ORF">H8R25_11025</name>
</gene>
<organism evidence="2 3">
    <name type="scientific">Flavobacterium muglaense</name>
    <dbReference type="NCBI Taxonomy" id="2764716"/>
    <lineage>
        <taxon>Bacteria</taxon>
        <taxon>Pseudomonadati</taxon>
        <taxon>Bacteroidota</taxon>
        <taxon>Flavobacteriia</taxon>
        <taxon>Flavobacteriales</taxon>
        <taxon>Flavobacteriaceae</taxon>
        <taxon>Flavobacterium</taxon>
    </lineage>
</organism>
<evidence type="ECO:0000313" key="2">
    <source>
        <dbReference type="EMBL" id="MBC5844970.1"/>
    </source>
</evidence>
<keyword evidence="1" id="KW-0812">Transmembrane</keyword>
<dbReference type="RefSeq" id="WP_187018953.1">
    <property type="nucleotide sequence ID" value="NZ_JACRUK010000026.1"/>
</dbReference>
<keyword evidence="3" id="KW-1185">Reference proteome</keyword>
<comment type="caution">
    <text evidence="2">The sequence shown here is derived from an EMBL/GenBank/DDBJ whole genome shotgun (WGS) entry which is preliminary data.</text>
</comment>
<feature type="transmembrane region" description="Helical" evidence="1">
    <location>
        <begin position="94"/>
        <end position="112"/>
    </location>
</feature>
<sequence length="226" mass="25849">MQLTNEQIATIEQTLVLKGLVFEDIKLEVLDHIASEIEDRMNHEEISFETVHKSVFEKWKSELQISSSYAWLGAFFEAPRFAVDKLVAYSKKQIINVLLLSIGFASALSILGETIGTASFIDMLRVTVGGLFYAMVITTAVSGFLIRQSSFKTTFGRLFLYRGLVVFLFCYMTNIENQPLKHFDSNHTFTENFISCLLYGCLFFYSYCQITMAFKHFTIVSKLKKI</sequence>
<protein>
    <submittedName>
        <fullName evidence="2">Uncharacterized protein</fullName>
    </submittedName>
</protein>
<dbReference type="AlphaFoldDB" id="A0A923N2P9"/>
<feature type="transmembrane region" description="Helical" evidence="1">
    <location>
        <begin position="124"/>
        <end position="146"/>
    </location>
</feature>
<dbReference type="Proteomes" id="UP000641454">
    <property type="component" value="Unassembled WGS sequence"/>
</dbReference>
<feature type="transmembrane region" description="Helical" evidence="1">
    <location>
        <begin position="158"/>
        <end position="177"/>
    </location>
</feature>
<evidence type="ECO:0000256" key="1">
    <source>
        <dbReference type="SAM" id="Phobius"/>
    </source>
</evidence>
<accession>A0A923N2P9</accession>
<reference evidence="2 3" key="1">
    <citation type="submission" date="2020-08" db="EMBL/GenBank/DDBJ databases">
        <title>Description of novel Flavobacterium F-392 isolate.</title>
        <authorList>
            <person name="Saticioglu I.B."/>
            <person name="Duman M."/>
            <person name="Altun S."/>
        </authorList>
    </citation>
    <scope>NUCLEOTIDE SEQUENCE [LARGE SCALE GENOMIC DNA]</scope>
    <source>
        <strain evidence="2 3">F-392</strain>
    </source>
</reference>
<name>A0A923N2P9_9FLAO</name>
<proteinExistence type="predicted"/>
<dbReference type="EMBL" id="JACRUL010000025">
    <property type="protein sequence ID" value="MBC5844970.1"/>
    <property type="molecule type" value="Genomic_DNA"/>
</dbReference>